<evidence type="ECO:0000313" key="2">
    <source>
        <dbReference type="EMBL" id="KAJ5077464.1"/>
    </source>
</evidence>
<dbReference type="Pfam" id="PF01712">
    <property type="entry name" value="dNK"/>
    <property type="match status" value="1"/>
</dbReference>
<evidence type="ECO:0000313" key="3">
    <source>
        <dbReference type="Proteomes" id="UP001149090"/>
    </source>
</evidence>
<proteinExistence type="predicted"/>
<dbReference type="AlphaFoldDB" id="A0A9Q0LS06"/>
<keyword evidence="2" id="KW-0418">Kinase</keyword>
<dbReference type="GO" id="GO:0016301">
    <property type="term" value="F:kinase activity"/>
    <property type="evidence" value="ECO:0007669"/>
    <property type="project" value="UniProtKB-KW"/>
</dbReference>
<dbReference type="EMBL" id="JAPDFW010000058">
    <property type="protein sequence ID" value="KAJ5077464.1"/>
    <property type="molecule type" value="Genomic_DNA"/>
</dbReference>
<dbReference type="Proteomes" id="UP001149090">
    <property type="component" value="Unassembled WGS sequence"/>
</dbReference>
<dbReference type="Gene3D" id="3.40.50.300">
    <property type="entry name" value="P-loop containing nucleotide triphosphate hydrolases"/>
    <property type="match status" value="1"/>
</dbReference>
<dbReference type="SUPFAM" id="SSF52540">
    <property type="entry name" value="P-loop containing nucleoside triphosphate hydrolases"/>
    <property type="match status" value="1"/>
</dbReference>
<sequence length="221" mass="25955">MNIICLEGPHGSGKSTLVKQFQESGFETLDEGFLDMKEYSLHPQSLTMEVAWISSWFQSVLKMAHSMKDNLQEKPSLEKIFIADRSPYSAVYYASSGYLLKELIKTQIAEIQELSNVNIFTVYIKVEKELLWKRIQERLKVEPERIKYNEGSREWLEKTVNFYDKFEWDYVVENNEQTINVVKGEIIKTLSDQVDFQDYQETIFDSSFIRSPSEKDNKIFV</sequence>
<keyword evidence="2" id="KW-0808">Transferase</keyword>
<organism evidence="2 3">
    <name type="scientific">Anaeramoeba ignava</name>
    <name type="common">Anaerobic marine amoeba</name>
    <dbReference type="NCBI Taxonomy" id="1746090"/>
    <lineage>
        <taxon>Eukaryota</taxon>
        <taxon>Metamonada</taxon>
        <taxon>Anaeramoebidae</taxon>
        <taxon>Anaeramoeba</taxon>
    </lineage>
</organism>
<dbReference type="InterPro" id="IPR027417">
    <property type="entry name" value="P-loop_NTPase"/>
</dbReference>
<reference evidence="2" key="1">
    <citation type="submission" date="2022-10" db="EMBL/GenBank/DDBJ databases">
        <title>Novel sulphate-reducing endosymbionts in the free-living metamonad Anaeramoeba.</title>
        <authorList>
            <person name="Jerlstrom-Hultqvist J."/>
            <person name="Cepicka I."/>
            <person name="Gallot-Lavallee L."/>
            <person name="Salas-Leiva D."/>
            <person name="Curtis B.A."/>
            <person name="Zahonova K."/>
            <person name="Pipaliya S."/>
            <person name="Dacks J."/>
            <person name="Roger A.J."/>
        </authorList>
    </citation>
    <scope>NUCLEOTIDE SEQUENCE</scope>
    <source>
        <strain evidence="2">BMAN</strain>
    </source>
</reference>
<gene>
    <name evidence="2" type="ORF">M0811_05987</name>
</gene>
<dbReference type="InterPro" id="IPR031314">
    <property type="entry name" value="DNK_dom"/>
</dbReference>
<keyword evidence="3" id="KW-1185">Reference proteome</keyword>
<dbReference type="OrthoDB" id="15417at2759"/>
<feature type="domain" description="Deoxynucleoside kinase" evidence="1">
    <location>
        <begin position="4"/>
        <end position="166"/>
    </location>
</feature>
<protein>
    <submittedName>
        <fullName evidence="2">Thymidylate kinase</fullName>
    </submittedName>
</protein>
<name>A0A9Q0LS06_ANAIG</name>
<accession>A0A9Q0LS06</accession>
<comment type="caution">
    <text evidence="2">The sequence shown here is derived from an EMBL/GenBank/DDBJ whole genome shotgun (WGS) entry which is preliminary data.</text>
</comment>
<dbReference type="OMA" id="VCSWFER"/>
<evidence type="ECO:0000259" key="1">
    <source>
        <dbReference type="Pfam" id="PF01712"/>
    </source>
</evidence>